<dbReference type="AlphaFoldDB" id="A0A1H1TR43"/>
<accession>A0A1H1TR43</accession>
<name>A0A1H1TR43_9PSED</name>
<protein>
    <submittedName>
        <fullName evidence="1">TniB protein</fullName>
    </submittedName>
</protein>
<organism evidence="1 2">
    <name type="scientific">Pseudomonas oryzae</name>
    <dbReference type="NCBI Taxonomy" id="1392877"/>
    <lineage>
        <taxon>Bacteria</taxon>
        <taxon>Pseudomonadati</taxon>
        <taxon>Pseudomonadota</taxon>
        <taxon>Gammaproteobacteria</taxon>
        <taxon>Pseudomonadales</taxon>
        <taxon>Pseudomonadaceae</taxon>
        <taxon>Pseudomonas</taxon>
    </lineage>
</organism>
<dbReference type="Pfam" id="PF05621">
    <property type="entry name" value="TniB"/>
    <property type="match status" value="1"/>
</dbReference>
<dbReference type="Gene3D" id="3.40.50.300">
    <property type="entry name" value="P-loop containing nucleotide triphosphate hydrolases"/>
    <property type="match status" value="1"/>
</dbReference>
<dbReference type="STRING" id="1392877.SAMN05216221_2238"/>
<dbReference type="InterPro" id="IPR052026">
    <property type="entry name" value="ExeA_AAA_ATPase_DNA-bind"/>
</dbReference>
<dbReference type="InterPro" id="IPR008868">
    <property type="entry name" value="TniB"/>
</dbReference>
<dbReference type="Proteomes" id="UP000243359">
    <property type="component" value="Chromosome I"/>
</dbReference>
<reference evidence="2" key="1">
    <citation type="submission" date="2016-10" db="EMBL/GenBank/DDBJ databases">
        <authorList>
            <person name="Varghese N."/>
            <person name="Submissions S."/>
        </authorList>
    </citation>
    <scope>NUCLEOTIDE SEQUENCE [LARGE SCALE GENOMIC DNA]</scope>
    <source>
        <strain evidence="2">KCTC 32247</strain>
    </source>
</reference>
<gene>
    <name evidence="1" type="ORF">SAMN05216221_2238</name>
</gene>
<dbReference type="PANTHER" id="PTHR35894">
    <property type="entry name" value="GENERAL SECRETION PATHWAY PROTEIN A-RELATED"/>
    <property type="match status" value="1"/>
</dbReference>
<dbReference type="EMBL" id="LT629751">
    <property type="protein sequence ID" value="SDS62698.1"/>
    <property type="molecule type" value="Genomic_DNA"/>
</dbReference>
<dbReference type="OrthoDB" id="6672914at2"/>
<keyword evidence="2" id="KW-1185">Reference proteome</keyword>
<dbReference type="InterPro" id="IPR027417">
    <property type="entry name" value="P-loop_NTPase"/>
</dbReference>
<proteinExistence type="predicted"/>
<sequence length="331" mass="37625">MNSTEQDAVLKQFSRQIVMYPTFDRANAQLQRAIRATELRGEPSCALLYGPSGSGKSKLCKIFRNSFDAADHSIEVDGKYRNRPAFYCTVPTPVTVKSFLKSILARLGHPNAAGDAADMNYELIQSITTAKTKVMIFDEFQRLTKREAEKSRQLTIDWLVALLNEIHIPIIICGTPECLTLLDDAPLARRYPYLANLDYLSFSERENSEFVQTLRGLDDAIYNIAVLESGVHFHDMSICAPLYAATRGNLEYLRHVLYFAIERCLTRGYRALQRQDLIEACQCIRLPLNLSLWQNPFEISHNNCMKFIIDHETKTIEIAAQKEAAIRSFST</sequence>
<dbReference type="SUPFAM" id="SSF52540">
    <property type="entry name" value="P-loop containing nucleoside triphosphate hydrolases"/>
    <property type="match status" value="1"/>
</dbReference>
<evidence type="ECO:0000313" key="2">
    <source>
        <dbReference type="Proteomes" id="UP000243359"/>
    </source>
</evidence>
<evidence type="ECO:0000313" key="1">
    <source>
        <dbReference type="EMBL" id="SDS62698.1"/>
    </source>
</evidence>
<dbReference type="PANTHER" id="PTHR35894:SF1">
    <property type="entry name" value="PHOSPHORIBULOKINASE _ URIDINE KINASE FAMILY"/>
    <property type="match status" value="1"/>
</dbReference>
<dbReference type="RefSeq" id="WP_157719534.1">
    <property type="nucleotide sequence ID" value="NZ_LT629751.1"/>
</dbReference>